<dbReference type="SUPFAM" id="SSF52540">
    <property type="entry name" value="P-loop containing nucleoside triphosphate hydrolases"/>
    <property type="match status" value="1"/>
</dbReference>
<dbReference type="KEGG" id="lxy:O159_06000"/>
<dbReference type="InterPro" id="IPR027417">
    <property type="entry name" value="P-loop_NTPase"/>
</dbReference>
<dbReference type="Proteomes" id="UP000016743">
    <property type="component" value="Chromosome"/>
</dbReference>
<organism evidence="1 2">
    <name type="scientific">Leifsonia xyli subsp. cynodontis DSM 46306</name>
    <dbReference type="NCBI Taxonomy" id="1389489"/>
    <lineage>
        <taxon>Bacteria</taxon>
        <taxon>Bacillati</taxon>
        <taxon>Actinomycetota</taxon>
        <taxon>Actinomycetes</taxon>
        <taxon>Micrococcales</taxon>
        <taxon>Microbacteriaceae</taxon>
        <taxon>Leifsonia</taxon>
    </lineage>
</organism>
<keyword evidence="2" id="KW-1185">Reference proteome</keyword>
<evidence type="ECO:0000313" key="1">
    <source>
        <dbReference type="EMBL" id="AGW40787.1"/>
    </source>
</evidence>
<accession>U3P783</accession>
<dbReference type="EMBL" id="CP006734">
    <property type="protein sequence ID" value="AGW40787.1"/>
    <property type="molecule type" value="Genomic_DNA"/>
</dbReference>
<dbReference type="AlphaFoldDB" id="U3P783"/>
<gene>
    <name evidence="1" type="ORF">O159_06000</name>
</gene>
<dbReference type="HOGENOM" id="CLU_949274_0_0_11"/>
<proteinExistence type="predicted"/>
<evidence type="ECO:0000313" key="2">
    <source>
        <dbReference type="Proteomes" id="UP000016743"/>
    </source>
</evidence>
<protein>
    <submittedName>
        <fullName evidence="1">Uncharacterized protein</fullName>
    </submittedName>
</protein>
<reference evidence="1 2" key="1">
    <citation type="journal article" date="2013" name="Genome Announc.">
        <title>Complete Genome Sequence of Leifsonia xyli subsp. cynodontis Strain DSM46306, a Gram-Positive Bacterial Pathogen of Grasses.</title>
        <authorList>
            <person name="Monteiro-Vitorello C.B."/>
            <person name="Zerillo M.M."/>
            <person name="Van Sluys M.A."/>
            <person name="Camargo L.E."/>
            <person name="Kitajima J.P."/>
        </authorList>
    </citation>
    <scope>NUCLEOTIDE SEQUENCE [LARGE SCALE GENOMIC DNA]</scope>
    <source>
        <strain evidence="1 2">DSM 46306</strain>
    </source>
</reference>
<dbReference type="STRING" id="1389489.O159_06000"/>
<sequence>MARDLLSVGADIDIGGSGRTSVLDALALAAADSQASVVRINGIRSLRGNPLAAVHAAGIGSQLTGDRRSASPLQNAIDALSASVGGGRSVILIDDADLLDEASLGAIEAVQRSMRVPTARTRSRLSADSAHAAGYVIDLPSLRYDDLEIVLTERLGGMIDAGTMSRVYAKSGGNVGLALTMIDLAAREGRLLLTNEVWMARRSLWSPSLRSAVETYLSGLGDEHREALEMIAMVGVSDLETALKLSDNSVLEQLGVFLRDVGQSADGWLAADGGVGPVVIVGVQPGRECVAAG</sequence>
<dbReference type="eggNOG" id="COG0470">
    <property type="taxonomic scope" value="Bacteria"/>
</dbReference>
<name>U3P783_LEIXC</name>